<accession>A0A6M3M7U0</accession>
<evidence type="ECO:0000313" key="1">
    <source>
        <dbReference type="EMBL" id="QJB00962.1"/>
    </source>
</evidence>
<dbReference type="AlphaFoldDB" id="A0A6M3M7U0"/>
<dbReference type="EMBL" id="MT143892">
    <property type="protein sequence ID" value="QJB04934.1"/>
    <property type="molecule type" value="Genomic_DNA"/>
</dbReference>
<gene>
    <name evidence="1" type="ORF">MM171A00156_0056</name>
    <name evidence="2" type="ORF">MM171B00154_0045</name>
</gene>
<reference evidence="1" key="1">
    <citation type="submission" date="2020-03" db="EMBL/GenBank/DDBJ databases">
        <title>The deep terrestrial virosphere.</title>
        <authorList>
            <person name="Holmfeldt K."/>
            <person name="Nilsson E."/>
            <person name="Simone D."/>
            <person name="Lopez-Fernandez M."/>
            <person name="Wu X."/>
            <person name="de Brujin I."/>
            <person name="Lundin D."/>
            <person name="Andersson A."/>
            <person name="Bertilsson S."/>
            <person name="Dopson M."/>
        </authorList>
    </citation>
    <scope>NUCLEOTIDE SEQUENCE</scope>
    <source>
        <strain evidence="1">MM171A00156</strain>
        <strain evidence="2">MM171B00154</strain>
    </source>
</reference>
<dbReference type="EMBL" id="MT143703">
    <property type="protein sequence ID" value="QJB00962.1"/>
    <property type="molecule type" value="Genomic_DNA"/>
</dbReference>
<protein>
    <submittedName>
        <fullName evidence="1">Uncharacterized protein</fullName>
    </submittedName>
</protein>
<organism evidence="1">
    <name type="scientific">viral metagenome</name>
    <dbReference type="NCBI Taxonomy" id="1070528"/>
    <lineage>
        <taxon>unclassified sequences</taxon>
        <taxon>metagenomes</taxon>
        <taxon>organismal metagenomes</taxon>
    </lineage>
</organism>
<name>A0A6M3M7U0_9ZZZZ</name>
<sequence length="127" mass="14507">MKWLDRETVRAPHLALCLSEQDFKRAARHCKVPDPGVWLEMGRHKALVHTWESGGLLTCVVCLHPDSVLADPIDVACTLVHESVHVFQRLCQSIGEDRPSMEFEAYSIERIAERLMRDFVRQTKGTP</sequence>
<evidence type="ECO:0000313" key="2">
    <source>
        <dbReference type="EMBL" id="QJB04934.1"/>
    </source>
</evidence>
<proteinExistence type="predicted"/>